<evidence type="ECO:0000256" key="7">
    <source>
        <dbReference type="ARBA" id="ARBA00023002"/>
    </source>
</evidence>
<dbReference type="AlphaFoldDB" id="A0A7J6F1U7"/>
<dbReference type="Proteomes" id="UP000583929">
    <property type="component" value="Unassembled WGS sequence"/>
</dbReference>
<evidence type="ECO:0000256" key="13">
    <source>
        <dbReference type="RuleBase" id="RU004241"/>
    </source>
</evidence>
<reference evidence="15 16" key="1">
    <citation type="journal article" date="2020" name="bioRxiv">
        <title>Sequence and annotation of 42 cannabis genomes reveals extensive copy number variation in cannabinoid synthesis and pathogen resistance genes.</title>
        <authorList>
            <person name="Mckernan K.J."/>
            <person name="Helbert Y."/>
            <person name="Kane L.T."/>
            <person name="Ebling H."/>
            <person name="Zhang L."/>
            <person name="Liu B."/>
            <person name="Eaton Z."/>
            <person name="Mclaughlin S."/>
            <person name="Kingan S."/>
            <person name="Baybayan P."/>
            <person name="Concepcion G."/>
            <person name="Jordan M."/>
            <person name="Riva A."/>
            <person name="Barbazuk W."/>
            <person name="Harkins T."/>
        </authorList>
    </citation>
    <scope>NUCLEOTIDE SEQUENCE [LARGE SCALE GENOMIC DNA]</scope>
    <source>
        <strain evidence="16">cv. Jamaican Lion 4</strain>
        <tissue evidence="15">Leaf</tissue>
    </source>
</reference>
<keyword evidence="6 11" id="KW-0479">Metal-binding</keyword>
<feature type="binding site" description="axial binding residue" evidence="11">
    <location>
        <position position="59"/>
    </location>
    <ligand>
        <name>heme b</name>
        <dbReference type="ChEBI" id="CHEBI:60344"/>
    </ligand>
    <ligandPart>
        <name>Fe</name>
        <dbReference type="ChEBI" id="CHEBI:18248"/>
    </ligandPart>
</feature>
<dbReference type="Gene3D" id="1.10.420.10">
    <property type="entry name" value="Peroxidase, domain 2"/>
    <property type="match status" value="1"/>
</dbReference>
<keyword evidence="4" id="KW-0575">Peroxidase</keyword>
<feature type="binding site" evidence="11">
    <location>
        <position position="111"/>
    </location>
    <ligand>
        <name>Ca(2+)</name>
        <dbReference type="ChEBI" id="CHEBI:29108"/>
        <label>2</label>
    </ligand>
</feature>
<dbReference type="PRINTS" id="PR00458">
    <property type="entry name" value="PEROXIDASE"/>
</dbReference>
<comment type="catalytic activity">
    <reaction evidence="1">
        <text>2 a phenolic donor + H2O2 = 2 a phenolic radical donor + 2 H2O</text>
        <dbReference type="Rhea" id="RHEA:56136"/>
        <dbReference type="ChEBI" id="CHEBI:15377"/>
        <dbReference type="ChEBI" id="CHEBI:16240"/>
        <dbReference type="ChEBI" id="CHEBI:139520"/>
        <dbReference type="ChEBI" id="CHEBI:139521"/>
        <dbReference type="EC" id="1.11.1.7"/>
    </reaction>
</comment>
<gene>
    <name evidence="15" type="ORF">G4B88_030209</name>
</gene>
<name>A0A7J6F1U7_CANSA</name>
<feature type="binding site" evidence="11">
    <location>
        <position position="60"/>
    </location>
    <ligand>
        <name>Ca(2+)</name>
        <dbReference type="ChEBI" id="CHEBI:29108"/>
        <label>2</label>
    </ligand>
</feature>
<keyword evidence="16" id="KW-1185">Reference proteome</keyword>
<keyword evidence="8 11" id="KW-0408">Iron</keyword>
<comment type="cofactor">
    <cofactor evidence="11">
        <name>heme b</name>
        <dbReference type="ChEBI" id="CHEBI:60344"/>
    </cofactor>
    <text evidence="11">Binds 1 heme b (iron(II)-protoporphyrin IX) group per subunit.</text>
</comment>
<evidence type="ECO:0000313" key="15">
    <source>
        <dbReference type="EMBL" id="KAF4363710.1"/>
    </source>
</evidence>
<evidence type="ECO:0000256" key="12">
    <source>
        <dbReference type="PIRSR" id="PIRSR600823-5"/>
    </source>
</evidence>
<feature type="disulfide bond" evidence="12">
    <location>
        <begin position="66"/>
        <end position="98"/>
    </location>
</feature>
<keyword evidence="9 12" id="KW-1015">Disulfide bond</keyword>
<comment type="cofactor">
    <cofactor evidence="11">
        <name>Ca(2+)</name>
        <dbReference type="ChEBI" id="CHEBI:29108"/>
    </cofactor>
    <text evidence="11">Binds 2 calcium ions per subunit.</text>
</comment>
<dbReference type="InterPro" id="IPR010255">
    <property type="entry name" value="Haem_peroxidase_sf"/>
</dbReference>
<evidence type="ECO:0000256" key="6">
    <source>
        <dbReference type="ARBA" id="ARBA00022723"/>
    </source>
</evidence>
<dbReference type="InterPro" id="IPR002016">
    <property type="entry name" value="Haem_peroxidase"/>
</dbReference>
<comment type="similarity">
    <text evidence="13">Belongs to the peroxidase family.</text>
</comment>
<evidence type="ECO:0000256" key="10">
    <source>
        <dbReference type="PIRSR" id="PIRSR600823-2"/>
    </source>
</evidence>
<evidence type="ECO:0000256" key="2">
    <source>
        <dbReference type="ARBA" id="ARBA00002322"/>
    </source>
</evidence>
<evidence type="ECO:0000256" key="1">
    <source>
        <dbReference type="ARBA" id="ARBA00000189"/>
    </source>
</evidence>
<comment type="function">
    <text evidence="2">Removal of H(2)O(2), oxidation of toxic reductants, biosynthesis and degradation of lignin, suberization, auxin catabolism, response to environmental stresses such as wounding, pathogen attack and oxidative stress. These functions might be dependent on each isozyme/isoform in each plant tissue.</text>
</comment>
<keyword evidence="5" id="KW-0349">Heme</keyword>
<dbReference type="PROSITE" id="PS50873">
    <property type="entry name" value="PEROXIDASE_4"/>
    <property type="match status" value="1"/>
</dbReference>
<dbReference type="GO" id="GO:0046872">
    <property type="term" value="F:metal ion binding"/>
    <property type="evidence" value="ECO:0007669"/>
    <property type="project" value="UniProtKB-KW"/>
</dbReference>
<feature type="domain" description="Plant heme peroxidase family profile" evidence="14">
    <location>
        <begin position="1"/>
        <end position="191"/>
    </location>
</feature>
<keyword evidence="7" id="KW-0560">Oxidoreductase</keyword>
<dbReference type="InterPro" id="IPR000823">
    <property type="entry name" value="Peroxidase_pln"/>
</dbReference>
<feature type="binding site" evidence="10">
    <location>
        <position position="29"/>
    </location>
    <ligand>
        <name>substrate</name>
    </ligand>
</feature>
<dbReference type="GO" id="GO:0020037">
    <property type="term" value="F:heme binding"/>
    <property type="evidence" value="ECO:0007669"/>
    <property type="project" value="InterPro"/>
</dbReference>
<feature type="binding site" evidence="11">
    <location>
        <position position="119"/>
    </location>
    <ligand>
        <name>Ca(2+)</name>
        <dbReference type="ChEBI" id="CHEBI:29108"/>
        <label>2</label>
    </ligand>
</feature>
<dbReference type="PRINTS" id="PR00461">
    <property type="entry name" value="PLPEROXIDASE"/>
</dbReference>
<comment type="caution">
    <text evidence="15">The sequence shown here is derived from an EMBL/GenBank/DDBJ whole genome shotgun (WGS) entry which is preliminary data.</text>
</comment>
<dbReference type="GO" id="GO:0140825">
    <property type="term" value="F:lactoperoxidase activity"/>
    <property type="evidence" value="ECO:0007669"/>
    <property type="project" value="UniProtKB-EC"/>
</dbReference>
<dbReference type="PANTHER" id="PTHR31517">
    <property type="match status" value="1"/>
</dbReference>
<evidence type="ECO:0000256" key="11">
    <source>
        <dbReference type="PIRSR" id="PIRSR600823-3"/>
    </source>
</evidence>
<evidence type="ECO:0000313" key="16">
    <source>
        <dbReference type="Proteomes" id="UP000583929"/>
    </source>
</evidence>
<dbReference type="PANTHER" id="PTHR31517:SF17">
    <property type="entry name" value="PEROXIDASE 6"/>
    <property type="match status" value="1"/>
</dbReference>
<sequence length="191" mass="21200">MVGGPFYKVLLGRKDSLVSKASSVEGNIPRPNQSMDQLIKIFARKGLTIYDMVALNGAHTIGFSHCKEFSDRLFHFNKTTPTDPDLNPLFASALKVTCEKIVDLGVSVVNDLESPTTFDNVYYKSLSKGLGLLKSDNALLKDPRTKPIVLSFAADQTLFFRAFSRAMEKLSIYNVKTGQQGQIRRVCDAFN</sequence>
<evidence type="ECO:0000256" key="5">
    <source>
        <dbReference type="ARBA" id="ARBA00022617"/>
    </source>
</evidence>
<proteinExistence type="inferred from homology"/>
<evidence type="ECO:0000259" key="14">
    <source>
        <dbReference type="PROSITE" id="PS50873"/>
    </source>
</evidence>
<evidence type="ECO:0000256" key="8">
    <source>
        <dbReference type="ARBA" id="ARBA00023004"/>
    </source>
</evidence>
<dbReference type="FunFam" id="1.10.420.10:FF:000001">
    <property type="entry name" value="Peroxidase"/>
    <property type="match status" value="1"/>
</dbReference>
<evidence type="ECO:0000256" key="3">
    <source>
        <dbReference type="ARBA" id="ARBA00012313"/>
    </source>
</evidence>
<dbReference type="Pfam" id="PF00141">
    <property type="entry name" value="peroxidase"/>
    <property type="match status" value="1"/>
</dbReference>
<dbReference type="EC" id="1.11.1.7" evidence="3"/>
<accession>A0A7J6F1U7</accession>
<dbReference type="EMBL" id="JAATIQ010000293">
    <property type="protein sequence ID" value="KAF4363710.1"/>
    <property type="molecule type" value="Genomic_DNA"/>
</dbReference>
<evidence type="ECO:0000256" key="4">
    <source>
        <dbReference type="ARBA" id="ARBA00022559"/>
    </source>
</evidence>
<dbReference type="SUPFAM" id="SSF48113">
    <property type="entry name" value="Heme-dependent peroxidases"/>
    <property type="match status" value="1"/>
</dbReference>
<protein>
    <recommendedName>
        <fullName evidence="3">peroxidase</fullName>
        <ecNumber evidence="3">1.11.1.7</ecNumber>
    </recommendedName>
</protein>
<dbReference type="GO" id="GO:0006979">
    <property type="term" value="P:response to oxidative stress"/>
    <property type="evidence" value="ECO:0007669"/>
    <property type="project" value="InterPro"/>
</dbReference>
<organism evidence="15 16">
    <name type="scientific">Cannabis sativa</name>
    <name type="common">Hemp</name>
    <name type="synonym">Marijuana</name>
    <dbReference type="NCBI Taxonomy" id="3483"/>
    <lineage>
        <taxon>Eukaryota</taxon>
        <taxon>Viridiplantae</taxon>
        <taxon>Streptophyta</taxon>
        <taxon>Embryophyta</taxon>
        <taxon>Tracheophyta</taxon>
        <taxon>Spermatophyta</taxon>
        <taxon>Magnoliopsida</taxon>
        <taxon>eudicotyledons</taxon>
        <taxon>Gunneridae</taxon>
        <taxon>Pentapetalae</taxon>
        <taxon>rosids</taxon>
        <taxon>fabids</taxon>
        <taxon>Rosales</taxon>
        <taxon>Cannabaceae</taxon>
        <taxon>Cannabis</taxon>
    </lineage>
</organism>
<evidence type="ECO:0000256" key="9">
    <source>
        <dbReference type="ARBA" id="ARBA00023157"/>
    </source>
</evidence>
<keyword evidence="11" id="KW-0106">Calcium</keyword>